<feature type="domain" description="Flagellin N-terminal" evidence="5">
    <location>
        <begin position="4"/>
        <end position="130"/>
    </location>
</feature>
<comment type="subcellular location">
    <subcellularLocation>
        <location evidence="4">Secreted</location>
    </subcellularLocation>
    <subcellularLocation>
        <location evidence="4">Bacterial flagellum</location>
    </subcellularLocation>
</comment>
<organism evidence="7 8">
    <name type="scientific">Halomonas campaniensis</name>
    <dbReference type="NCBI Taxonomy" id="213554"/>
    <lineage>
        <taxon>Bacteria</taxon>
        <taxon>Pseudomonadati</taxon>
        <taxon>Pseudomonadota</taxon>
        <taxon>Gammaproteobacteria</taxon>
        <taxon>Oceanospirillales</taxon>
        <taxon>Halomonadaceae</taxon>
        <taxon>Halomonas</taxon>
    </lineage>
</organism>
<protein>
    <recommendedName>
        <fullName evidence="4">Flagellin</fullName>
    </recommendedName>
</protein>
<gene>
    <name evidence="7" type="ORF">JI62_22155</name>
</gene>
<dbReference type="InterPro" id="IPR046358">
    <property type="entry name" value="Flagellin_C"/>
</dbReference>
<keyword evidence="8" id="KW-1185">Reference proteome</keyword>
<evidence type="ECO:0000256" key="2">
    <source>
        <dbReference type="ARBA" id="ARBA00022525"/>
    </source>
</evidence>
<evidence type="ECO:0000259" key="5">
    <source>
        <dbReference type="Pfam" id="PF00669"/>
    </source>
</evidence>
<proteinExistence type="inferred from homology"/>
<dbReference type="Proteomes" id="UP000197334">
    <property type="component" value="Unassembled WGS sequence"/>
</dbReference>
<dbReference type="Pfam" id="PF00700">
    <property type="entry name" value="Flagellin_C"/>
    <property type="match status" value="1"/>
</dbReference>
<dbReference type="PANTHER" id="PTHR42792">
    <property type="entry name" value="FLAGELLIN"/>
    <property type="match status" value="1"/>
</dbReference>
<evidence type="ECO:0000313" key="7">
    <source>
        <dbReference type="EMBL" id="OWV27540.1"/>
    </source>
</evidence>
<feature type="domain" description="Flagellin C-terminal" evidence="6">
    <location>
        <begin position="397"/>
        <end position="482"/>
    </location>
</feature>
<evidence type="ECO:0000256" key="4">
    <source>
        <dbReference type="RuleBase" id="RU362073"/>
    </source>
</evidence>
<dbReference type="InterPro" id="IPR042187">
    <property type="entry name" value="Flagellin_C_sub2"/>
</dbReference>
<dbReference type="PANTHER" id="PTHR42792:SF2">
    <property type="entry name" value="FLAGELLIN"/>
    <property type="match status" value="1"/>
</dbReference>
<dbReference type="InterPro" id="IPR001029">
    <property type="entry name" value="Flagellin_N"/>
</dbReference>
<name>A0A246RUV3_9GAMM</name>
<dbReference type="OrthoDB" id="9796789at2"/>
<dbReference type="GO" id="GO:0005576">
    <property type="term" value="C:extracellular region"/>
    <property type="evidence" value="ECO:0007669"/>
    <property type="project" value="UniProtKB-SubCell"/>
</dbReference>
<comment type="function">
    <text evidence="4">Flagellin is the subunit protein which polymerizes to form the filaments of bacterial flagella.</text>
</comment>
<accession>A0A246RUV3</accession>
<dbReference type="RefSeq" id="WP_088702261.1">
    <property type="nucleotide sequence ID" value="NZ_JPUA01000051.1"/>
</dbReference>
<evidence type="ECO:0000259" key="6">
    <source>
        <dbReference type="Pfam" id="PF00700"/>
    </source>
</evidence>
<dbReference type="InterPro" id="IPR001492">
    <property type="entry name" value="Flagellin"/>
</dbReference>
<evidence type="ECO:0000256" key="3">
    <source>
        <dbReference type="ARBA" id="ARBA00023143"/>
    </source>
</evidence>
<dbReference type="GO" id="GO:0005198">
    <property type="term" value="F:structural molecule activity"/>
    <property type="evidence" value="ECO:0007669"/>
    <property type="project" value="UniProtKB-UniRule"/>
</dbReference>
<dbReference type="SUPFAM" id="SSF64518">
    <property type="entry name" value="Phase 1 flagellin"/>
    <property type="match status" value="1"/>
</dbReference>
<keyword evidence="2 4" id="KW-0964">Secreted</keyword>
<keyword evidence="3 4" id="KW-0975">Bacterial flagellum</keyword>
<dbReference type="GO" id="GO:0009288">
    <property type="term" value="C:bacterial-type flagellum"/>
    <property type="evidence" value="ECO:0007669"/>
    <property type="project" value="UniProtKB-SubCell"/>
</dbReference>
<dbReference type="Gene3D" id="6.10.280.190">
    <property type="match status" value="1"/>
</dbReference>
<comment type="similarity">
    <text evidence="1 4">Belongs to the bacterial flagellin family.</text>
</comment>
<sequence length="483" mass="51680">MTVINTNLLSLNGQNQLKRSHSAMETAIERLSSGLRINGAKDDAAGQAIANRMESNLQAGKTVTQGINDGISLMQTAEGGLDSINDILQRARELAIQSANGTLSDADRSSVNAEYQQLAEEIDRLAFSTEAFGKTPLAPAEPRPLPVKLGEAPHITELLEPGFKGFISGTVSLAYIPEGATNVTLEIDSFGLDDDIQIFTQDGKHLIGTPIDGAHPDHVWQSRDATDLNASLLTSENGFEPGASYDASLLQDAVGSYDLNSPPVALDYNDMKITYSGDGDRLDEASADDDGTEFNNGNLSENMLERVTFDKVTENLIVFVVGQGSFNARATWDDMPVEYDDPEPVSTPVSTPTKIVVSAGVGQEMDSITIAPTPSDTQSLGLEGVALDPIEKALEAMQKLEQAMGQVDGYRSQYGALNNRFESAIGTLSQEQVSLGTAKSRIEDADYAVETSNMMRAQILQQAGTSMLAQANQNPQSVLSLLD</sequence>
<dbReference type="PRINTS" id="PR00207">
    <property type="entry name" value="FLAGELLIN"/>
</dbReference>
<dbReference type="EMBL" id="JPUA01000051">
    <property type="protein sequence ID" value="OWV27540.1"/>
    <property type="molecule type" value="Genomic_DNA"/>
</dbReference>
<dbReference type="Gene3D" id="6.10.10.10">
    <property type="entry name" value="Flagellar export chaperone, C-terminal domain"/>
    <property type="match status" value="1"/>
</dbReference>
<evidence type="ECO:0000313" key="8">
    <source>
        <dbReference type="Proteomes" id="UP000197334"/>
    </source>
</evidence>
<comment type="caution">
    <text evidence="7">The sequence shown here is derived from an EMBL/GenBank/DDBJ whole genome shotgun (WGS) entry which is preliminary data.</text>
</comment>
<reference evidence="7 8" key="1">
    <citation type="submission" date="2014-08" db="EMBL/GenBank/DDBJ databases">
        <title>Draft genome sequence of a novel L-asparaginase producing marine bacterium, Halomonas campaniensis.</title>
        <authorList>
            <person name="Sundarakrishnan B."/>
            <person name="Moushumi Priya A."/>
            <person name="Raman G."/>
            <person name="Sakthivel N."/>
            <person name="Park S."/>
            <person name="Jayachandran S."/>
        </authorList>
    </citation>
    <scope>NUCLEOTIDE SEQUENCE [LARGE SCALE GENOMIC DNA]</scope>
    <source>
        <strain evidence="7 8">SK03</strain>
    </source>
</reference>
<dbReference type="Gene3D" id="1.20.1330.10">
    <property type="entry name" value="f41 fragment of flagellin, N-terminal domain"/>
    <property type="match status" value="2"/>
</dbReference>
<evidence type="ECO:0000256" key="1">
    <source>
        <dbReference type="ARBA" id="ARBA00005709"/>
    </source>
</evidence>
<dbReference type="Pfam" id="PF00669">
    <property type="entry name" value="Flagellin_N"/>
    <property type="match status" value="1"/>
</dbReference>
<dbReference type="AlphaFoldDB" id="A0A246RUV3"/>